<dbReference type="EMBL" id="CP030104">
    <property type="protein sequence ID" value="AWX44132.1"/>
    <property type="molecule type" value="Genomic_DNA"/>
</dbReference>
<feature type="signal peptide" evidence="1">
    <location>
        <begin position="1"/>
        <end position="19"/>
    </location>
</feature>
<proteinExistence type="predicted"/>
<evidence type="ECO:0000313" key="2">
    <source>
        <dbReference type="EMBL" id="AWX44132.1"/>
    </source>
</evidence>
<protein>
    <recommendedName>
        <fullName evidence="4">Dihydroorotase</fullName>
    </recommendedName>
</protein>
<organism evidence="2 3">
    <name type="scientific">Flagellimonas maritima</name>
    <dbReference type="NCBI Taxonomy" id="1383885"/>
    <lineage>
        <taxon>Bacteria</taxon>
        <taxon>Pseudomonadati</taxon>
        <taxon>Bacteroidota</taxon>
        <taxon>Flavobacteriia</taxon>
        <taxon>Flavobacteriales</taxon>
        <taxon>Flavobacteriaceae</taxon>
        <taxon>Flagellimonas</taxon>
    </lineage>
</organism>
<evidence type="ECO:0000256" key="1">
    <source>
        <dbReference type="SAM" id="SignalP"/>
    </source>
</evidence>
<sequence length="117" mass="13129">MKFVIIPLALLFSAFALNAQENNNRSIDVGDQLMITEPLGSSYRFIEIPRKNFIIKRGGIPNMKSLDKSIVTVTDISNDENPIITIEKSNGKKFFRIYKTFTAHLNAAIDSGELKPL</sequence>
<dbReference type="AlphaFoldDB" id="A0A2Z4LQU7"/>
<evidence type="ECO:0008006" key="4">
    <source>
        <dbReference type="Google" id="ProtNLM"/>
    </source>
</evidence>
<gene>
    <name evidence="2" type="ORF">HME9304_01132</name>
</gene>
<dbReference type="Proteomes" id="UP000248536">
    <property type="component" value="Chromosome"/>
</dbReference>
<dbReference type="OrthoDB" id="1446823at2"/>
<keyword evidence="3" id="KW-1185">Reference proteome</keyword>
<name>A0A2Z4LQU7_9FLAO</name>
<dbReference type="RefSeq" id="WP_112377636.1">
    <property type="nucleotide sequence ID" value="NZ_CP030104.1"/>
</dbReference>
<evidence type="ECO:0000313" key="3">
    <source>
        <dbReference type="Proteomes" id="UP000248536"/>
    </source>
</evidence>
<dbReference type="KEGG" id="spon:HME9304_01132"/>
<accession>A0A2Z4LQU7</accession>
<feature type="chain" id="PRO_5016232775" description="Dihydroorotase" evidence="1">
    <location>
        <begin position="20"/>
        <end position="117"/>
    </location>
</feature>
<reference evidence="2 3" key="1">
    <citation type="submission" date="2018-06" db="EMBL/GenBank/DDBJ databases">
        <title>Spongiibacterium sp. HME9304 Genome sequencing and assembly.</title>
        <authorList>
            <person name="Kang H."/>
            <person name="Kim H."/>
            <person name="Joh K."/>
        </authorList>
    </citation>
    <scope>NUCLEOTIDE SEQUENCE [LARGE SCALE GENOMIC DNA]</scope>
    <source>
        <strain evidence="2 3">HME9304</strain>
    </source>
</reference>
<keyword evidence="1" id="KW-0732">Signal</keyword>